<accession>A6TSV9</accession>
<organism evidence="6 7">
    <name type="scientific">Alkaliphilus metalliredigens (strain QYMF)</name>
    <dbReference type="NCBI Taxonomy" id="293826"/>
    <lineage>
        <taxon>Bacteria</taxon>
        <taxon>Bacillati</taxon>
        <taxon>Bacillota</taxon>
        <taxon>Clostridia</taxon>
        <taxon>Peptostreptococcales</taxon>
        <taxon>Natronincolaceae</taxon>
        <taxon>Alkaliphilus</taxon>
    </lineage>
</organism>
<evidence type="ECO:0000256" key="4">
    <source>
        <dbReference type="ARBA" id="ARBA00023163"/>
    </source>
</evidence>
<dbReference type="eggNOG" id="COG0583">
    <property type="taxonomic scope" value="Bacteria"/>
</dbReference>
<dbReference type="KEGG" id="amt:Amet_3138"/>
<gene>
    <name evidence="6" type="ordered locus">Amet_3138</name>
</gene>
<feature type="domain" description="HTH lysR-type" evidence="5">
    <location>
        <begin position="1"/>
        <end position="58"/>
    </location>
</feature>
<dbReference type="STRING" id="293826.Amet_3138"/>
<evidence type="ECO:0000256" key="3">
    <source>
        <dbReference type="ARBA" id="ARBA00023125"/>
    </source>
</evidence>
<dbReference type="GO" id="GO:0000976">
    <property type="term" value="F:transcription cis-regulatory region binding"/>
    <property type="evidence" value="ECO:0007669"/>
    <property type="project" value="TreeGrafter"/>
</dbReference>
<evidence type="ECO:0000313" key="6">
    <source>
        <dbReference type="EMBL" id="ABR49277.1"/>
    </source>
</evidence>
<dbReference type="GO" id="GO:0003700">
    <property type="term" value="F:DNA-binding transcription factor activity"/>
    <property type="evidence" value="ECO:0007669"/>
    <property type="project" value="InterPro"/>
</dbReference>
<evidence type="ECO:0000259" key="5">
    <source>
        <dbReference type="PROSITE" id="PS50931"/>
    </source>
</evidence>
<comment type="similarity">
    <text evidence="1">Belongs to the LysR transcriptional regulatory family.</text>
</comment>
<proteinExistence type="inferred from homology"/>
<evidence type="ECO:0000313" key="7">
    <source>
        <dbReference type="Proteomes" id="UP000001572"/>
    </source>
</evidence>
<dbReference type="InterPro" id="IPR036390">
    <property type="entry name" value="WH_DNA-bd_sf"/>
</dbReference>
<dbReference type="FunFam" id="1.10.10.10:FF:000001">
    <property type="entry name" value="LysR family transcriptional regulator"/>
    <property type="match status" value="1"/>
</dbReference>
<dbReference type="AlphaFoldDB" id="A6TSV9"/>
<dbReference type="PANTHER" id="PTHR30126:SF64">
    <property type="entry name" value="HTH-TYPE TRANSCRIPTIONAL REGULATOR CITR"/>
    <property type="match status" value="1"/>
</dbReference>
<dbReference type="CDD" id="cd08420">
    <property type="entry name" value="PBP2_CysL_like"/>
    <property type="match status" value="1"/>
</dbReference>
<dbReference type="InterPro" id="IPR036388">
    <property type="entry name" value="WH-like_DNA-bd_sf"/>
</dbReference>
<dbReference type="InterPro" id="IPR005119">
    <property type="entry name" value="LysR_subst-bd"/>
</dbReference>
<dbReference type="SUPFAM" id="SSF46785">
    <property type="entry name" value="Winged helix' DNA-binding domain"/>
    <property type="match status" value="1"/>
</dbReference>
<dbReference type="Gene3D" id="3.40.190.290">
    <property type="match status" value="1"/>
</dbReference>
<dbReference type="InterPro" id="IPR047788">
    <property type="entry name" value="LysR-like_Sec_metab"/>
</dbReference>
<dbReference type="EMBL" id="CP000724">
    <property type="protein sequence ID" value="ABR49277.1"/>
    <property type="molecule type" value="Genomic_DNA"/>
</dbReference>
<dbReference type="Proteomes" id="UP000001572">
    <property type="component" value="Chromosome"/>
</dbReference>
<evidence type="ECO:0000256" key="1">
    <source>
        <dbReference type="ARBA" id="ARBA00009437"/>
    </source>
</evidence>
<dbReference type="Pfam" id="PF03466">
    <property type="entry name" value="LysR_substrate"/>
    <property type="match status" value="1"/>
</dbReference>
<evidence type="ECO:0000256" key="2">
    <source>
        <dbReference type="ARBA" id="ARBA00023015"/>
    </source>
</evidence>
<protein>
    <submittedName>
        <fullName evidence="6">Transcriptional regulator, LysR family</fullName>
    </submittedName>
</protein>
<dbReference type="PANTHER" id="PTHR30126">
    <property type="entry name" value="HTH-TYPE TRANSCRIPTIONAL REGULATOR"/>
    <property type="match status" value="1"/>
</dbReference>
<dbReference type="SUPFAM" id="SSF53850">
    <property type="entry name" value="Periplasmic binding protein-like II"/>
    <property type="match status" value="1"/>
</dbReference>
<name>A6TSV9_ALKMQ</name>
<dbReference type="PROSITE" id="PS50931">
    <property type="entry name" value="HTH_LYSR"/>
    <property type="match status" value="1"/>
</dbReference>
<keyword evidence="3" id="KW-0238">DNA-binding</keyword>
<keyword evidence="2" id="KW-0805">Transcription regulation</keyword>
<dbReference type="InterPro" id="IPR000847">
    <property type="entry name" value="LysR_HTH_N"/>
</dbReference>
<dbReference type="OrthoDB" id="9785745at2"/>
<keyword evidence="4" id="KW-0804">Transcription</keyword>
<dbReference type="Gene3D" id="1.10.10.10">
    <property type="entry name" value="Winged helix-like DNA-binding domain superfamily/Winged helix DNA-binding domain"/>
    <property type="match status" value="1"/>
</dbReference>
<dbReference type="Pfam" id="PF00126">
    <property type="entry name" value="HTH_1"/>
    <property type="match status" value="1"/>
</dbReference>
<sequence>MDFRQLESFIAISKFKSFSKAADSLYLTQPTISSHIANLETELNTILIDRSNKKISLTKAGIILFDYALNMINIRDIAKFKLGEFKGKIVGNIELASSTIPEQYIIPELISVFHDSYPDVTFSVRHYDSAQVVEGILKGEIDFGMVGAKLPNNQLHYIELLTDEVVLAMPYDHPYGDPSIPLDLKKLLEENFIFREKGSGTRALLEQGLNQFKLDTSDLKIVAYIENTEAIKQCIRRGLGLSFLSKKAVKDEVAHGLLRARAIPELKLHRNFYFVYHKHRSPSPLEIEFQKFVCQYYNKT</sequence>
<keyword evidence="7" id="KW-1185">Reference proteome</keyword>
<dbReference type="PRINTS" id="PR00039">
    <property type="entry name" value="HTHLYSR"/>
</dbReference>
<dbReference type="NCBIfam" id="NF040786">
    <property type="entry name" value="LysR_Sec_metab"/>
    <property type="match status" value="1"/>
</dbReference>
<reference evidence="7" key="1">
    <citation type="journal article" date="2016" name="Genome Announc.">
        <title>Complete genome sequence of Alkaliphilus metalliredigens strain QYMF, an alkaliphilic and metal-reducing bacterium isolated from borax-contaminated leachate ponds.</title>
        <authorList>
            <person name="Hwang C."/>
            <person name="Copeland A."/>
            <person name="Lucas S."/>
            <person name="Lapidus A."/>
            <person name="Barry K."/>
            <person name="Detter J.C."/>
            <person name="Glavina Del Rio T."/>
            <person name="Hammon N."/>
            <person name="Israni S."/>
            <person name="Dalin E."/>
            <person name="Tice H."/>
            <person name="Pitluck S."/>
            <person name="Chertkov O."/>
            <person name="Brettin T."/>
            <person name="Bruce D."/>
            <person name="Han C."/>
            <person name="Schmutz J."/>
            <person name="Larimer F."/>
            <person name="Land M.L."/>
            <person name="Hauser L."/>
            <person name="Kyrpides N."/>
            <person name="Mikhailova N."/>
            <person name="Ye Q."/>
            <person name="Zhou J."/>
            <person name="Richardson P."/>
            <person name="Fields M.W."/>
        </authorList>
    </citation>
    <scope>NUCLEOTIDE SEQUENCE [LARGE SCALE GENOMIC DNA]</scope>
    <source>
        <strain evidence="7">QYMF</strain>
    </source>
</reference>
<dbReference type="RefSeq" id="WP_012064243.1">
    <property type="nucleotide sequence ID" value="NC_009633.1"/>
</dbReference>
<dbReference type="HOGENOM" id="CLU_039613_6_1_9"/>